<comment type="caution">
    <text evidence="3">The sequence shown here is derived from an EMBL/GenBank/DDBJ whole genome shotgun (WGS) entry which is preliminary data.</text>
</comment>
<name>A0A1R3KJ94_9ROSI</name>
<dbReference type="EMBL" id="AWUE01013378">
    <property type="protein sequence ID" value="OMP07165.1"/>
    <property type="molecule type" value="Genomic_DNA"/>
</dbReference>
<dbReference type="Gene3D" id="2.60.40.790">
    <property type="match status" value="1"/>
</dbReference>
<gene>
    <name evidence="3" type="ORF">COLO4_07571</name>
</gene>
<feature type="domain" description="SHSP" evidence="2">
    <location>
        <begin position="3"/>
        <end position="106"/>
    </location>
</feature>
<dbReference type="AlphaFoldDB" id="A0A1R3KJ94"/>
<proteinExistence type="inferred from homology"/>
<reference evidence="4" key="1">
    <citation type="submission" date="2013-09" db="EMBL/GenBank/DDBJ databases">
        <title>Corchorus olitorius genome sequencing.</title>
        <authorList>
            <person name="Alam M."/>
            <person name="Haque M.S."/>
            <person name="Islam M.S."/>
            <person name="Emdad E.M."/>
            <person name="Islam M.M."/>
            <person name="Ahmed B."/>
            <person name="Halim A."/>
            <person name="Hossen Q.M.M."/>
            <person name="Hossain M.Z."/>
            <person name="Ahmed R."/>
            <person name="Khan M.M."/>
            <person name="Islam R."/>
            <person name="Rashid M.M."/>
            <person name="Khan S.A."/>
            <person name="Rahman M.S."/>
            <person name="Alam M."/>
            <person name="Yahiya A.S."/>
            <person name="Khan M.S."/>
            <person name="Azam M.S."/>
            <person name="Haque T."/>
            <person name="Lashkar M.Z.H."/>
            <person name="Akhand A.I."/>
            <person name="Morshed G."/>
            <person name="Roy S."/>
            <person name="Uddin K.S."/>
            <person name="Rabeya T."/>
            <person name="Hossain A.S."/>
            <person name="Chowdhury A."/>
            <person name="Snigdha A.R."/>
            <person name="Mortoza M.S."/>
            <person name="Matin S.A."/>
            <person name="Hoque S.M.E."/>
            <person name="Islam M.K."/>
            <person name="Roy D.K."/>
            <person name="Haider R."/>
            <person name="Moosa M.M."/>
            <person name="Elias S.M."/>
            <person name="Hasan A.M."/>
            <person name="Jahan S."/>
            <person name="Shafiuddin M."/>
            <person name="Mahmood N."/>
            <person name="Shommy N.S."/>
        </authorList>
    </citation>
    <scope>NUCLEOTIDE SEQUENCE [LARGE SCALE GENOMIC DNA]</scope>
    <source>
        <strain evidence="4">cv. O-4</strain>
    </source>
</reference>
<dbReference type="SUPFAM" id="SSF49764">
    <property type="entry name" value="HSP20-like chaperones"/>
    <property type="match status" value="1"/>
</dbReference>
<sequence>METSSEEYVEPHCSWKRGKEFDTIEIDLDGFTREDVKLTIQPIGEEILVISIMAETPRRIQKKFEIPSRDYDVGKLHATICSGNLSIEKPKKAASNKLEISKPKSEFMKVIQESGGKMQRKISYGVECCSKPIAAVSAFTSLAIVLLAYKYYVKC</sequence>
<dbReference type="InterPro" id="IPR002068">
    <property type="entry name" value="A-crystallin/Hsp20_dom"/>
</dbReference>
<evidence type="ECO:0000256" key="1">
    <source>
        <dbReference type="PROSITE-ProRule" id="PRU00285"/>
    </source>
</evidence>
<dbReference type="OrthoDB" id="1431247at2759"/>
<evidence type="ECO:0000313" key="4">
    <source>
        <dbReference type="Proteomes" id="UP000187203"/>
    </source>
</evidence>
<comment type="similarity">
    <text evidence="1">Belongs to the small heat shock protein (HSP20) family.</text>
</comment>
<dbReference type="InterPro" id="IPR008978">
    <property type="entry name" value="HSP20-like_chaperone"/>
</dbReference>
<evidence type="ECO:0000259" key="2">
    <source>
        <dbReference type="PROSITE" id="PS01031"/>
    </source>
</evidence>
<dbReference type="CDD" id="cd06464">
    <property type="entry name" value="ACD_sHsps-like"/>
    <property type="match status" value="1"/>
</dbReference>
<dbReference type="PROSITE" id="PS01031">
    <property type="entry name" value="SHSP"/>
    <property type="match status" value="1"/>
</dbReference>
<organism evidence="3 4">
    <name type="scientific">Corchorus olitorius</name>
    <dbReference type="NCBI Taxonomy" id="93759"/>
    <lineage>
        <taxon>Eukaryota</taxon>
        <taxon>Viridiplantae</taxon>
        <taxon>Streptophyta</taxon>
        <taxon>Embryophyta</taxon>
        <taxon>Tracheophyta</taxon>
        <taxon>Spermatophyta</taxon>
        <taxon>Magnoliopsida</taxon>
        <taxon>eudicotyledons</taxon>
        <taxon>Gunneridae</taxon>
        <taxon>Pentapetalae</taxon>
        <taxon>rosids</taxon>
        <taxon>malvids</taxon>
        <taxon>Malvales</taxon>
        <taxon>Malvaceae</taxon>
        <taxon>Grewioideae</taxon>
        <taxon>Apeibeae</taxon>
        <taxon>Corchorus</taxon>
    </lineage>
</organism>
<evidence type="ECO:0000313" key="3">
    <source>
        <dbReference type="EMBL" id="OMP07165.1"/>
    </source>
</evidence>
<accession>A0A1R3KJ94</accession>
<keyword evidence="4" id="KW-1185">Reference proteome</keyword>
<protein>
    <submittedName>
        <fullName evidence="3">HSP20-like chaperone</fullName>
    </submittedName>
</protein>
<dbReference type="Proteomes" id="UP000187203">
    <property type="component" value="Unassembled WGS sequence"/>
</dbReference>